<sequence length="111" mass="12488">MSFVQRMLKQQGTYWAPPTAIDAFEGSTYVEPIAIKTRWEDKAILFRDEAGVEVTSSSVVYVDRDVVTRGYLYNGTSTAADPTTVDGAREIRRFEKCPTVSAKDFERKALL</sequence>
<organism evidence="1">
    <name type="scientific">marine sediment metagenome</name>
    <dbReference type="NCBI Taxonomy" id="412755"/>
    <lineage>
        <taxon>unclassified sequences</taxon>
        <taxon>metagenomes</taxon>
        <taxon>ecological metagenomes</taxon>
    </lineage>
</organism>
<protein>
    <submittedName>
        <fullName evidence="1">Uncharacterized protein</fullName>
    </submittedName>
</protein>
<proteinExistence type="predicted"/>
<name>A0A0F9WUQ6_9ZZZZ</name>
<accession>A0A0F9WUQ6</accession>
<dbReference type="AlphaFoldDB" id="A0A0F9WUQ6"/>
<gene>
    <name evidence="1" type="ORF">LCGC14_0232040</name>
</gene>
<evidence type="ECO:0000313" key="1">
    <source>
        <dbReference type="EMBL" id="KKN90091.1"/>
    </source>
</evidence>
<comment type="caution">
    <text evidence="1">The sequence shown here is derived from an EMBL/GenBank/DDBJ whole genome shotgun (WGS) entry which is preliminary data.</text>
</comment>
<dbReference type="EMBL" id="LAZR01000113">
    <property type="protein sequence ID" value="KKN90091.1"/>
    <property type="molecule type" value="Genomic_DNA"/>
</dbReference>
<reference evidence="1" key="1">
    <citation type="journal article" date="2015" name="Nature">
        <title>Complex archaea that bridge the gap between prokaryotes and eukaryotes.</title>
        <authorList>
            <person name="Spang A."/>
            <person name="Saw J.H."/>
            <person name="Jorgensen S.L."/>
            <person name="Zaremba-Niedzwiedzka K."/>
            <person name="Martijn J."/>
            <person name="Lind A.E."/>
            <person name="van Eijk R."/>
            <person name="Schleper C."/>
            <person name="Guy L."/>
            <person name="Ettema T.J."/>
        </authorList>
    </citation>
    <scope>NUCLEOTIDE SEQUENCE</scope>
</reference>